<evidence type="ECO:0000313" key="4">
    <source>
        <dbReference type="EnsemblMetazoa" id="PPAI003653-PA"/>
    </source>
</evidence>
<evidence type="ECO:0000256" key="1">
    <source>
        <dbReference type="ARBA" id="ARBA00012493"/>
    </source>
</evidence>
<dbReference type="SUPFAM" id="SSF56672">
    <property type="entry name" value="DNA/RNA polymerases"/>
    <property type="match status" value="1"/>
</dbReference>
<dbReference type="GO" id="GO:0015074">
    <property type="term" value="P:DNA integration"/>
    <property type="evidence" value="ECO:0007669"/>
    <property type="project" value="InterPro"/>
</dbReference>
<organism evidence="4 5">
    <name type="scientific">Phlebotomus papatasi</name>
    <name type="common">Sandfly</name>
    <dbReference type="NCBI Taxonomy" id="29031"/>
    <lineage>
        <taxon>Eukaryota</taxon>
        <taxon>Metazoa</taxon>
        <taxon>Ecdysozoa</taxon>
        <taxon>Arthropoda</taxon>
        <taxon>Hexapoda</taxon>
        <taxon>Insecta</taxon>
        <taxon>Pterygota</taxon>
        <taxon>Neoptera</taxon>
        <taxon>Endopterygota</taxon>
        <taxon>Diptera</taxon>
        <taxon>Nematocera</taxon>
        <taxon>Psychodoidea</taxon>
        <taxon>Psychodidae</taxon>
        <taxon>Phlebotomus</taxon>
        <taxon>Phlebotomus</taxon>
    </lineage>
</organism>
<evidence type="ECO:0000259" key="3">
    <source>
        <dbReference type="PROSITE" id="PS50994"/>
    </source>
</evidence>
<dbReference type="PROSITE" id="PS50994">
    <property type="entry name" value="INTEGRASE"/>
    <property type="match status" value="1"/>
</dbReference>
<dbReference type="Gene3D" id="3.10.10.10">
    <property type="entry name" value="HIV Type 1 Reverse Transcriptase, subunit A, domain 1"/>
    <property type="match status" value="1"/>
</dbReference>
<dbReference type="InterPro" id="IPR050951">
    <property type="entry name" value="Retrovirus_Pol_polyprotein"/>
</dbReference>
<dbReference type="InterPro" id="IPR043502">
    <property type="entry name" value="DNA/RNA_pol_sf"/>
</dbReference>
<evidence type="ECO:0000256" key="2">
    <source>
        <dbReference type="SAM" id="MobiDB-lite"/>
    </source>
</evidence>
<dbReference type="Gene3D" id="3.30.70.270">
    <property type="match status" value="1"/>
</dbReference>
<dbReference type="PANTHER" id="PTHR37984">
    <property type="entry name" value="PROTEIN CBG26694"/>
    <property type="match status" value="1"/>
</dbReference>
<dbReference type="CDD" id="cd01647">
    <property type="entry name" value="RT_LTR"/>
    <property type="match status" value="1"/>
</dbReference>
<dbReference type="GO" id="GO:0042575">
    <property type="term" value="C:DNA polymerase complex"/>
    <property type="evidence" value="ECO:0007669"/>
    <property type="project" value="UniProtKB-ARBA"/>
</dbReference>
<dbReference type="EMBL" id="AJVK01032984">
    <property type="status" value="NOT_ANNOTATED_CDS"/>
    <property type="molecule type" value="Genomic_DNA"/>
</dbReference>
<feature type="compositionally biased region" description="Basic and acidic residues" evidence="2">
    <location>
        <begin position="562"/>
        <end position="571"/>
    </location>
</feature>
<dbReference type="InterPro" id="IPR043128">
    <property type="entry name" value="Rev_trsase/Diguanyl_cyclase"/>
</dbReference>
<dbReference type="Pfam" id="PF00078">
    <property type="entry name" value="RVT_1"/>
    <property type="match status" value="1"/>
</dbReference>
<dbReference type="Gene3D" id="3.30.420.10">
    <property type="entry name" value="Ribonuclease H-like superfamily/Ribonuclease H"/>
    <property type="match status" value="1"/>
</dbReference>
<sequence>MNMISMEKKKTPFPKIKGVKLRIPIDESITPVCQHPRRPLIALLGRVEEKLKELFRLDIIEEVTGHSPWASPLVIVPKELDDIRLCVDMRVANKAIKREHRLMSTFDDFMPQLKNAKIFSRLDIKDAFHQVEIDERCRNITTFITHQDVTDLDNAAERDPVMKELRTCVLSGKWSSSLKEFQAFKDEFSTSGNLVIRGSKIVVPSLLRPRMLALGHEGHPGETAMKQRLRSRVWWPGMDNDVVKTVKSCEGCRLVSRPDHPEPMTRRELPSAPWVDVAIDFMGPLPSGEHLLVIVDYFSRYKEVEVMSCITARGTTNRLERIFTRMGYPRTITVDNGRQFTSEEFDLFCQERGICINRTTPYWPQMNGEVERQNRSLLKRLKISHALNRNWKQDLQKYLLMYYTTPHTTTGKTPTELCFGRTIRSKIPSLSDVETTPPSTDYRDRDKILKERGRMAENKKRGAKKSGVQIGDTVLMKNVLPDNKLSTTFGRNKFIVIEKAGSTVKVKEINTGKTFSRNSSHFKKVLEVNNPDVEQTGTAGIGNDSDLNLDLDEEEDNTQAASDHENADHQRPNRSSRKPTRFQDFIMN</sequence>
<dbReference type="InterPro" id="IPR001584">
    <property type="entry name" value="Integrase_cat-core"/>
</dbReference>
<dbReference type="VEuPathDB" id="VectorBase:PPAPM1_003421"/>
<accession>A0A1B0D7Y0</accession>
<dbReference type="AlphaFoldDB" id="A0A1B0D7Y0"/>
<keyword evidence="5" id="KW-1185">Reference proteome</keyword>
<dbReference type="InterPro" id="IPR012337">
    <property type="entry name" value="RNaseH-like_sf"/>
</dbReference>
<dbReference type="EC" id="2.7.7.49" evidence="1"/>
<feature type="domain" description="Integrase catalytic" evidence="3">
    <location>
        <begin position="269"/>
        <end position="422"/>
    </location>
</feature>
<name>A0A1B0D7Y0_PHLPP</name>
<feature type="region of interest" description="Disordered" evidence="2">
    <location>
        <begin position="554"/>
        <end position="588"/>
    </location>
</feature>
<dbReference type="FunFam" id="3.30.420.10:FF:000063">
    <property type="entry name" value="Retrovirus-related Pol polyprotein from transposon 297-like Protein"/>
    <property type="match status" value="1"/>
</dbReference>
<dbReference type="VEuPathDB" id="VectorBase:PPAI003653"/>
<dbReference type="InterPro" id="IPR041588">
    <property type="entry name" value="Integrase_H2C2"/>
</dbReference>
<proteinExistence type="predicted"/>
<dbReference type="GO" id="GO:0003676">
    <property type="term" value="F:nucleic acid binding"/>
    <property type="evidence" value="ECO:0007669"/>
    <property type="project" value="InterPro"/>
</dbReference>
<evidence type="ECO:0000313" key="5">
    <source>
        <dbReference type="Proteomes" id="UP000092462"/>
    </source>
</evidence>
<dbReference type="Pfam" id="PF17921">
    <property type="entry name" value="Integrase_H2C2"/>
    <property type="match status" value="1"/>
</dbReference>
<dbReference type="Gene3D" id="1.10.340.70">
    <property type="match status" value="1"/>
</dbReference>
<dbReference type="FunFam" id="1.10.340.70:FF:000004">
    <property type="entry name" value="Retrovirus-related Pol polyprotein from transposon 297-like Protein"/>
    <property type="match status" value="1"/>
</dbReference>
<dbReference type="GO" id="GO:0003964">
    <property type="term" value="F:RNA-directed DNA polymerase activity"/>
    <property type="evidence" value="ECO:0007669"/>
    <property type="project" value="UniProtKB-EC"/>
</dbReference>
<dbReference type="Pfam" id="PF00665">
    <property type="entry name" value="rve"/>
    <property type="match status" value="1"/>
</dbReference>
<dbReference type="EnsemblMetazoa" id="PPAI003653-RA">
    <property type="protein sequence ID" value="PPAI003653-PA"/>
    <property type="gene ID" value="PPAI003653"/>
</dbReference>
<dbReference type="Proteomes" id="UP000092462">
    <property type="component" value="Unassembled WGS sequence"/>
</dbReference>
<dbReference type="PANTHER" id="PTHR37984:SF11">
    <property type="entry name" value="INTEGRASE CATALYTIC DOMAIN-CONTAINING PROTEIN"/>
    <property type="match status" value="1"/>
</dbReference>
<protein>
    <recommendedName>
        <fullName evidence="1">RNA-directed DNA polymerase</fullName>
        <ecNumber evidence="1">2.7.7.49</ecNumber>
    </recommendedName>
</protein>
<dbReference type="InterPro" id="IPR036397">
    <property type="entry name" value="RNaseH_sf"/>
</dbReference>
<dbReference type="InterPro" id="IPR000477">
    <property type="entry name" value="RT_dom"/>
</dbReference>
<dbReference type="SUPFAM" id="SSF53098">
    <property type="entry name" value="Ribonuclease H-like"/>
    <property type="match status" value="1"/>
</dbReference>
<reference evidence="4" key="1">
    <citation type="submission" date="2022-08" db="UniProtKB">
        <authorList>
            <consortium name="EnsemblMetazoa"/>
        </authorList>
    </citation>
    <scope>IDENTIFICATION</scope>
    <source>
        <strain evidence="4">Israel</strain>
    </source>
</reference>